<evidence type="ECO:0000256" key="3">
    <source>
        <dbReference type="ARBA" id="ARBA00022517"/>
    </source>
</evidence>
<dbReference type="Pfam" id="PF05291">
    <property type="entry name" value="Bystin"/>
    <property type="match status" value="1"/>
</dbReference>
<dbReference type="PANTHER" id="PTHR12821">
    <property type="entry name" value="BYSTIN"/>
    <property type="match status" value="1"/>
</dbReference>
<dbReference type="Gene3D" id="1.25.40.480">
    <property type="match status" value="1"/>
</dbReference>
<dbReference type="EMBL" id="KB207186">
    <property type="protein sequence ID" value="ELP84002.1"/>
    <property type="molecule type" value="Genomic_DNA"/>
</dbReference>
<dbReference type="RefSeq" id="XP_004183348.1">
    <property type="nucleotide sequence ID" value="XM_004183300.1"/>
</dbReference>
<evidence type="ECO:0000256" key="5">
    <source>
        <dbReference type="ARBA" id="ARBA00074032"/>
    </source>
</evidence>
<evidence type="ECO:0000256" key="2">
    <source>
        <dbReference type="ARBA" id="ARBA00007114"/>
    </source>
</evidence>
<feature type="compositionally biased region" description="Acidic residues" evidence="6">
    <location>
        <begin position="109"/>
        <end position="124"/>
    </location>
</feature>
<feature type="region of interest" description="Disordered" evidence="6">
    <location>
        <begin position="1"/>
        <end position="68"/>
    </location>
</feature>
<dbReference type="AlphaFoldDB" id="L7FJB1"/>
<evidence type="ECO:0000256" key="1">
    <source>
        <dbReference type="ARBA" id="ARBA00004604"/>
    </source>
</evidence>
<feature type="compositionally biased region" description="Basic and acidic residues" evidence="6">
    <location>
        <begin position="9"/>
        <end position="24"/>
    </location>
</feature>
<feature type="compositionally biased region" description="Basic and acidic residues" evidence="6">
    <location>
        <begin position="81"/>
        <end position="108"/>
    </location>
</feature>
<dbReference type="InterPro" id="IPR007955">
    <property type="entry name" value="Bystin"/>
</dbReference>
<name>L7FJB1_ENTIV</name>
<feature type="region of interest" description="Disordered" evidence="6">
    <location>
        <begin position="181"/>
        <end position="208"/>
    </location>
</feature>
<organism evidence="7 8">
    <name type="scientific">Entamoeba invadens IP1</name>
    <dbReference type="NCBI Taxonomy" id="370355"/>
    <lineage>
        <taxon>Eukaryota</taxon>
        <taxon>Amoebozoa</taxon>
        <taxon>Evosea</taxon>
        <taxon>Archamoebae</taxon>
        <taxon>Mastigamoebida</taxon>
        <taxon>Entamoebidae</taxon>
        <taxon>Entamoeba</taxon>
    </lineage>
</organism>
<dbReference type="GO" id="GO:0030688">
    <property type="term" value="C:preribosome, small subunit precursor"/>
    <property type="evidence" value="ECO:0007669"/>
    <property type="project" value="TreeGrafter"/>
</dbReference>
<dbReference type="VEuPathDB" id="AmoebaDB:EIN_345880"/>
<keyword evidence="4" id="KW-0539">Nucleus</keyword>
<sequence>MDSNRKQRRLEGKSNKRYAKNEGHKKQRIALHAEIEEATKTHKPIKERTKDTKLTMEEEPLNEGETKKIISSAMEQLKEDKKESYFAGKQEKKVGIEDLETNDHLMEVEDKEDSSESDSEASDEELPKDKMVAYDVPIDEETKKVLLAFTDTPDDINVNSMIEKQLDLIEEEENLMKSKKMETEPSHEDHEHTCDDECHHESAPKPLPEQLNQVKGKYSDKVRDIFKELGTFLSLYRVGKLPKIFKLLPSFEEWPQFLKMTNPALWTPQSVFAATKLFVHSSPAEVEKFVQVFLYPKVRECIHKTKELHFELYMALRKTIYKPRAFFKGIIFPLCTEKNVTGKEALIISSLLRKASIPMKHSAVALYKLANMKYNSTQYLFLKTLLDKKYSLPYAALDAVAAFYARFTDSTEQLPVMWHQGLLVFVQRYGKDLKQPQVNKLIEVCKVQKHHAITQVVMIELQKKKV</sequence>
<dbReference type="KEGG" id="eiv:EIN_345880"/>
<gene>
    <name evidence="7" type="ORF">EIN_345880</name>
</gene>
<dbReference type="OMA" id="RRECTKK"/>
<comment type="similarity">
    <text evidence="2">Belongs to the bystin family.</text>
</comment>
<evidence type="ECO:0000256" key="4">
    <source>
        <dbReference type="ARBA" id="ARBA00023242"/>
    </source>
</evidence>
<dbReference type="GO" id="GO:0006364">
    <property type="term" value="P:rRNA processing"/>
    <property type="evidence" value="ECO:0007669"/>
    <property type="project" value="TreeGrafter"/>
</dbReference>
<keyword evidence="8" id="KW-1185">Reference proteome</keyword>
<evidence type="ECO:0000256" key="6">
    <source>
        <dbReference type="SAM" id="MobiDB-lite"/>
    </source>
</evidence>
<dbReference type="PANTHER" id="PTHR12821:SF0">
    <property type="entry name" value="BYSTIN"/>
    <property type="match status" value="1"/>
</dbReference>
<dbReference type="FunFam" id="1.25.40.480:FF:000001">
    <property type="entry name" value="Bystin (51.6 kD)-like"/>
    <property type="match status" value="1"/>
</dbReference>
<evidence type="ECO:0000313" key="7">
    <source>
        <dbReference type="EMBL" id="ELP84002.1"/>
    </source>
</evidence>
<accession>L7FJB1</accession>
<evidence type="ECO:0000313" key="8">
    <source>
        <dbReference type="Proteomes" id="UP000014680"/>
    </source>
</evidence>
<dbReference type="OrthoDB" id="2192561at2759"/>
<feature type="compositionally biased region" description="Basic and acidic residues" evidence="6">
    <location>
        <begin position="181"/>
        <end position="203"/>
    </location>
</feature>
<feature type="compositionally biased region" description="Basic and acidic residues" evidence="6">
    <location>
        <begin position="31"/>
        <end position="56"/>
    </location>
</feature>
<keyword evidence="3" id="KW-0690">Ribosome biogenesis</keyword>
<proteinExistence type="inferred from homology"/>
<feature type="region of interest" description="Disordered" evidence="6">
    <location>
        <begin position="81"/>
        <end position="129"/>
    </location>
</feature>
<protein>
    <recommendedName>
        <fullName evidence="5">Bystin</fullName>
    </recommendedName>
</protein>
<reference evidence="7 8" key="1">
    <citation type="submission" date="2012-10" db="EMBL/GenBank/DDBJ databases">
        <authorList>
            <person name="Zafar N."/>
            <person name="Inman J."/>
            <person name="Hall N."/>
            <person name="Lorenzi H."/>
            <person name="Caler E."/>
        </authorList>
    </citation>
    <scope>NUCLEOTIDE SEQUENCE [LARGE SCALE GENOMIC DNA]</scope>
    <source>
        <strain evidence="7 8">IP1</strain>
    </source>
</reference>
<dbReference type="GO" id="GO:0005730">
    <property type="term" value="C:nucleolus"/>
    <property type="evidence" value="ECO:0007669"/>
    <property type="project" value="UniProtKB-SubCell"/>
</dbReference>
<dbReference type="GO" id="GO:0005737">
    <property type="term" value="C:cytoplasm"/>
    <property type="evidence" value="ECO:0007669"/>
    <property type="project" value="TreeGrafter"/>
</dbReference>
<comment type="subcellular location">
    <subcellularLocation>
        <location evidence="1">Nucleus</location>
        <location evidence="1">Nucleolus</location>
    </subcellularLocation>
</comment>
<dbReference type="GO" id="GO:0030515">
    <property type="term" value="F:snoRNA binding"/>
    <property type="evidence" value="ECO:0007669"/>
    <property type="project" value="TreeGrafter"/>
</dbReference>
<dbReference type="GeneID" id="14882977"/>
<dbReference type="Proteomes" id="UP000014680">
    <property type="component" value="Unassembled WGS sequence"/>
</dbReference>